<evidence type="ECO:0000313" key="4">
    <source>
        <dbReference type="EMBL" id="MBY13685.1"/>
    </source>
</evidence>
<dbReference type="EMBL" id="GGMR01001066">
    <property type="protein sequence ID" value="MBY13685.1"/>
    <property type="molecule type" value="Transcribed_RNA"/>
</dbReference>
<feature type="compositionally biased region" description="Polar residues" evidence="1">
    <location>
        <begin position="539"/>
        <end position="554"/>
    </location>
</feature>
<feature type="domain" description="HAT C-terminal dimerisation" evidence="2">
    <location>
        <begin position="591"/>
        <end position="642"/>
    </location>
</feature>
<proteinExistence type="predicted"/>
<feature type="region of interest" description="Disordered" evidence="1">
    <location>
        <begin position="539"/>
        <end position="566"/>
    </location>
</feature>
<dbReference type="Pfam" id="PF05699">
    <property type="entry name" value="Dimer_Tnp_hAT"/>
    <property type="match status" value="1"/>
</dbReference>
<dbReference type="SUPFAM" id="SSF53098">
    <property type="entry name" value="Ribonuclease H-like"/>
    <property type="match status" value="1"/>
</dbReference>
<evidence type="ECO:0000259" key="2">
    <source>
        <dbReference type="Pfam" id="PF05699"/>
    </source>
</evidence>
<protein>
    <submittedName>
        <fullName evidence="4">Zinc finger MYM-type protein 1</fullName>
    </submittedName>
</protein>
<dbReference type="Pfam" id="PF14291">
    <property type="entry name" value="DUF4371"/>
    <property type="match status" value="1"/>
</dbReference>
<reference evidence="4" key="1">
    <citation type="submission" date="2018-04" db="EMBL/GenBank/DDBJ databases">
        <title>Transcriptome of Schizaphis graminum biotype I.</title>
        <authorList>
            <person name="Scully E.D."/>
            <person name="Geib S.M."/>
            <person name="Palmer N.A."/>
            <person name="Koch K."/>
            <person name="Bradshaw J."/>
            <person name="Heng-Moss T."/>
            <person name="Sarath G."/>
        </authorList>
    </citation>
    <scope>NUCLEOTIDE SEQUENCE</scope>
</reference>
<dbReference type="InterPro" id="IPR025398">
    <property type="entry name" value="DUF4371"/>
</dbReference>
<accession>A0A2S2N955</accession>
<name>A0A2S2N955_SCHGA</name>
<feature type="domain" description="DUF4371" evidence="3">
    <location>
        <begin position="24"/>
        <end position="207"/>
    </location>
</feature>
<feature type="region of interest" description="Disordered" evidence="1">
    <location>
        <begin position="410"/>
        <end position="432"/>
    </location>
</feature>
<sequence>MSKALYTNNHRIDLKMVHGTNKQVVENREIVKVVIDALLYTARQNIALRGHNEHKSSNNRGNFLELINLMGKYHPVLNLHLQKINNVSKNRISFLSNVSQNKLLDIMKEYVRSIILEEVKQSQMFSIIIDTTTDLSSLEQVVFVLRYVYMGKIKERLIALETAEDSSGKGIFDVFQKIMQQYNINWKEYLYAQSYDGAASMQGQYKGLKTLIQKENDKAIYVWCFAHRLNLVIVDTADASTNTKNFFGDLQALVNFMRARKRTAEFVKSQKLLQPLKRVRSMKNFSDTRWTSHGRVIEVVYSKFDALLDSLQKLSNSEDRITSAGANNFLKIITSFNFILSMIFMKNIFGITTPLSNYLQSKSLDFIEAINLMNTSLKQLTHKRNDIEYEKLVSEAKQFAENNCLSSTSFKENRRRNKKRMPGENSRDEVLSSPENKYKCETYFKVLDQIINSIHTRFNESHEIMKDLALLSPERIALYNDQNQTLPYDAFNRLGTWIQNLNVEQLKNEYKTFAKSFNELISSINLPSQLHTEIKNITTKQGEGDQNSDCELNNSSSSSSSSSGESSKITDKLEKIKFHAMLHILSTLDLSVAFPNLYLAFKAYGTIPVSSASAERTFSKVKLIKTRLRTTVNEGRLESLLMLSVEKDVQIDYEEIINRFGQSSTILQRALLFV</sequence>
<gene>
    <name evidence="4" type="primary">ZMYM1_128</name>
    <name evidence="4" type="ORF">g.92609</name>
</gene>
<dbReference type="InterPro" id="IPR012337">
    <property type="entry name" value="RNaseH-like_sf"/>
</dbReference>
<dbReference type="PANTHER" id="PTHR45749:SF21">
    <property type="entry name" value="DUF4371 DOMAIN-CONTAINING PROTEIN"/>
    <property type="match status" value="1"/>
</dbReference>
<feature type="compositionally biased region" description="Low complexity" evidence="1">
    <location>
        <begin position="555"/>
        <end position="566"/>
    </location>
</feature>
<dbReference type="InterPro" id="IPR008906">
    <property type="entry name" value="HATC_C_dom"/>
</dbReference>
<dbReference type="GO" id="GO:0046983">
    <property type="term" value="F:protein dimerization activity"/>
    <property type="evidence" value="ECO:0007669"/>
    <property type="project" value="InterPro"/>
</dbReference>
<evidence type="ECO:0000259" key="3">
    <source>
        <dbReference type="Pfam" id="PF14291"/>
    </source>
</evidence>
<evidence type="ECO:0000256" key="1">
    <source>
        <dbReference type="SAM" id="MobiDB-lite"/>
    </source>
</evidence>
<feature type="compositionally biased region" description="Basic and acidic residues" evidence="1">
    <location>
        <begin position="421"/>
        <end position="432"/>
    </location>
</feature>
<dbReference type="PANTHER" id="PTHR45749">
    <property type="match status" value="1"/>
</dbReference>
<dbReference type="AlphaFoldDB" id="A0A2S2N955"/>
<organism evidence="4">
    <name type="scientific">Schizaphis graminum</name>
    <name type="common">Green bug aphid</name>
    <dbReference type="NCBI Taxonomy" id="13262"/>
    <lineage>
        <taxon>Eukaryota</taxon>
        <taxon>Metazoa</taxon>
        <taxon>Ecdysozoa</taxon>
        <taxon>Arthropoda</taxon>
        <taxon>Hexapoda</taxon>
        <taxon>Insecta</taxon>
        <taxon>Pterygota</taxon>
        <taxon>Neoptera</taxon>
        <taxon>Paraneoptera</taxon>
        <taxon>Hemiptera</taxon>
        <taxon>Sternorrhyncha</taxon>
        <taxon>Aphidomorpha</taxon>
        <taxon>Aphidoidea</taxon>
        <taxon>Aphididae</taxon>
        <taxon>Aphidini</taxon>
        <taxon>Schizaphis</taxon>
    </lineage>
</organism>